<feature type="region of interest" description="Disordered" evidence="1">
    <location>
        <begin position="1"/>
        <end position="78"/>
    </location>
</feature>
<keyword evidence="3" id="KW-1185">Reference proteome</keyword>
<feature type="compositionally biased region" description="Acidic residues" evidence="1">
    <location>
        <begin position="1"/>
        <end position="20"/>
    </location>
</feature>
<protein>
    <submittedName>
        <fullName evidence="2">Uncharacterized protein</fullName>
    </submittedName>
</protein>
<name>A0AAV7MZ99_PLEWA</name>
<dbReference type="EMBL" id="JANPWB010000013">
    <property type="protein sequence ID" value="KAJ1108987.1"/>
    <property type="molecule type" value="Genomic_DNA"/>
</dbReference>
<feature type="compositionally biased region" description="Basic and acidic residues" evidence="1">
    <location>
        <begin position="25"/>
        <end position="51"/>
    </location>
</feature>
<evidence type="ECO:0000256" key="1">
    <source>
        <dbReference type="SAM" id="MobiDB-lite"/>
    </source>
</evidence>
<dbReference type="Proteomes" id="UP001066276">
    <property type="component" value="Chromosome 9"/>
</dbReference>
<gene>
    <name evidence="2" type="ORF">NDU88_006357</name>
</gene>
<proteinExistence type="predicted"/>
<evidence type="ECO:0000313" key="2">
    <source>
        <dbReference type="EMBL" id="KAJ1108987.1"/>
    </source>
</evidence>
<comment type="caution">
    <text evidence="2">The sequence shown here is derived from an EMBL/GenBank/DDBJ whole genome shotgun (WGS) entry which is preliminary data.</text>
</comment>
<reference evidence="2" key="1">
    <citation type="journal article" date="2022" name="bioRxiv">
        <title>Sequencing and chromosome-scale assembly of the giantPleurodeles waltlgenome.</title>
        <authorList>
            <person name="Brown T."/>
            <person name="Elewa A."/>
            <person name="Iarovenko S."/>
            <person name="Subramanian E."/>
            <person name="Araus A.J."/>
            <person name="Petzold A."/>
            <person name="Susuki M."/>
            <person name="Suzuki K.-i.T."/>
            <person name="Hayashi T."/>
            <person name="Toyoda A."/>
            <person name="Oliveira C."/>
            <person name="Osipova E."/>
            <person name="Leigh N.D."/>
            <person name="Simon A."/>
            <person name="Yun M.H."/>
        </authorList>
    </citation>
    <scope>NUCLEOTIDE SEQUENCE</scope>
    <source>
        <strain evidence="2">20211129_DDA</strain>
        <tissue evidence="2">Liver</tissue>
    </source>
</reference>
<sequence length="78" mass="8866">MLEKTDDEEKEDASEPDEGDVLGGAEKKPGRREAGEVRARRKTRFVEELDNLHQGAAMPEKTEDEEKEEASEGRHRTK</sequence>
<evidence type="ECO:0000313" key="3">
    <source>
        <dbReference type="Proteomes" id="UP001066276"/>
    </source>
</evidence>
<accession>A0AAV7MZ99</accession>
<dbReference type="AlphaFoldDB" id="A0AAV7MZ99"/>
<organism evidence="2 3">
    <name type="scientific">Pleurodeles waltl</name>
    <name type="common">Iberian ribbed newt</name>
    <dbReference type="NCBI Taxonomy" id="8319"/>
    <lineage>
        <taxon>Eukaryota</taxon>
        <taxon>Metazoa</taxon>
        <taxon>Chordata</taxon>
        <taxon>Craniata</taxon>
        <taxon>Vertebrata</taxon>
        <taxon>Euteleostomi</taxon>
        <taxon>Amphibia</taxon>
        <taxon>Batrachia</taxon>
        <taxon>Caudata</taxon>
        <taxon>Salamandroidea</taxon>
        <taxon>Salamandridae</taxon>
        <taxon>Pleurodelinae</taxon>
        <taxon>Pleurodeles</taxon>
    </lineage>
</organism>